<sequence>MHKLCVYIARAMLSLVCLLFSLCPCLPLGRAMAVEVPFVPKQILIYGGNGFIGTSTAERLIEAGHNLTLINRGNWYWDSGFTVTPFVKLIKCDRMQAIDKCTELNDYITNTEQIDAVIDFSAYHSQSLVDTLDLVKGKVKLYIFISTDSVYDVCHKNHTEPSLETDSVRPISAEVREKLEAKESYGHRKLLCEETLATYRQEKNGPPYVILRLPDVVGPRDNTYRWWIYQLWMKLRPYLEKDVVIPSHLEKRPMSLVYVNDVADLIRNIVHGLFPAATDQIFNLAQKELITLKDFLEDMKKELNLTDVNIAVNNKPDTIRLFPSVHVGPVDTTKAEKILRWSPTKWETVLRLTCDYYEKAIKIVYFDRVRNDMIRTMQTYFTSKPYDVIRGLKAVYGLQYPEQRDEL</sequence>
<dbReference type="PANTHER" id="PTHR43725:SF32">
    <property type="entry name" value="NAD-DEPENDENT EPIMERASE_DEHYDRATASE DOMAIN-CONTAINING PROTEIN"/>
    <property type="match status" value="1"/>
</dbReference>
<keyword evidence="1" id="KW-0732">Signal</keyword>
<feature type="domain" description="NAD-dependent epimerase/dehydratase" evidence="2">
    <location>
        <begin position="43"/>
        <end position="272"/>
    </location>
</feature>
<dbReference type="AlphaFoldDB" id="A0AAV2I414"/>
<dbReference type="SUPFAM" id="SSF51735">
    <property type="entry name" value="NAD(P)-binding Rossmann-fold domains"/>
    <property type="match status" value="1"/>
</dbReference>
<keyword evidence="4" id="KW-1185">Reference proteome</keyword>
<dbReference type="Gene3D" id="3.40.50.720">
    <property type="entry name" value="NAD(P)-binding Rossmann-like Domain"/>
    <property type="match status" value="1"/>
</dbReference>
<dbReference type="InterPro" id="IPR036291">
    <property type="entry name" value="NAD(P)-bd_dom_sf"/>
</dbReference>
<evidence type="ECO:0000313" key="4">
    <source>
        <dbReference type="Proteomes" id="UP001497497"/>
    </source>
</evidence>
<evidence type="ECO:0000256" key="1">
    <source>
        <dbReference type="SAM" id="SignalP"/>
    </source>
</evidence>
<dbReference type="Pfam" id="PF01370">
    <property type="entry name" value="Epimerase"/>
    <property type="match status" value="1"/>
</dbReference>
<organism evidence="3 4">
    <name type="scientific">Lymnaea stagnalis</name>
    <name type="common">Great pond snail</name>
    <name type="synonym">Helix stagnalis</name>
    <dbReference type="NCBI Taxonomy" id="6523"/>
    <lineage>
        <taxon>Eukaryota</taxon>
        <taxon>Metazoa</taxon>
        <taxon>Spiralia</taxon>
        <taxon>Lophotrochozoa</taxon>
        <taxon>Mollusca</taxon>
        <taxon>Gastropoda</taxon>
        <taxon>Heterobranchia</taxon>
        <taxon>Euthyneura</taxon>
        <taxon>Panpulmonata</taxon>
        <taxon>Hygrophila</taxon>
        <taxon>Lymnaeoidea</taxon>
        <taxon>Lymnaeidae</taxon>
        <taxon>Lymnaea</taxon>
    </lineage>
</organism>
<dbReference type="Proteomes" id="UP001497497">
    <property type="component" value="Unassembled WGS sequence"/>
</dbReference>
<dbReference type="GO" id="GO:0005996">
    <property type="term" value="P:monosaccharide metabolic process"/>
    <property type="evidence" value="ECO:0007669"/>
    <property type="project" value="TreeGrafter"/>
</dbReference>
<proteinExistence type="predicted"/>
<gene>
    <name evidence="3" type="ORF">GSLYS_00013176001</name>
</gene>
<dbReference type="PANTHER" id="PTHR43725">
    <property type="entry name" value="UDP-GLUCOSE 4-EPIMERASE"/>
    <property type="match status" value="1"/>
</dbReference>
<reference evidence="3 4" key="1">
    <citation type="submission" date="2024-04" db="EMBL/GenBank/DDBJ databases">
        <authorList>
            <consortium name="Genoscope - CEA"/>
            <person name="William W."/>
        </authorList>
    </citation>
    <scope>NUCLEOTIDE SEQUENCE [LARGE SCALE GENOMIC DNA]</scope>
</reference>
<accession>A0AAV2I414</accession>
<dbReference type="GO" id="GO:0005829">
    <property type="term" value="C:cytosol"/>
    <property type="evidence" value="ECO:0007669"/>
    <property type="project" value="TreeGrafter"/>
</dbReference>
<dbReference type="GO" id="GO:0003978">
    <property type="term" value="F:UDP-glucose 4-epimerase activity"/>
    <property type="evidence" value="ECO:0007669"/>
    <property type="project" value="TreeGrafter"/>
</dbReference>
<evidence type="ECO:0000313" key="3">
    <source>
        <dbReference type="EMBL" id="CAL1539357.1"/>
    </source>
</evidence>
<comment type="caution">
    <text evidence="3">The sequence shown here is derived from an EMBL/GenBank/DDBJ whole genome shotgun (WGS) entry which is preliminary data.</text>
</comment>
<dbReference type="EMBL" id="CAXITT010000337">
    <property type="protein sequence ID" value="CAL1539357.1"/>
    <property type="molecule type" value="Genomic_DNA"/>
</dbReference>
<protein>
    <recommendedName>
        <fullName evidence="2">NAD-dependent epimerase/dehydratase domain-containing protein</fullName>
    </recommendedName>
</protein>
<feature type="signal peptide" evidence="1">
    <location>
        <begin position="1"/>
        <end position="33"/>
    </location>
</feature>
<dbReference type="InterPro" id="IPR001509">
    <property type="entry name" value="Epimerase_deHydtase"/>
</dbReference>
<feature type="chain" id="PRO_5043315235" description="NAD-dependent epimerase/dehydratase domain-containing protein" evidence="1">
    <location>
        <begin position="34"/>
        <end position="407"/>
    </location>
</feature>
<name>A0AAV2I414_LYMST</name>
<evidence type="ECO:0000259" key="2">
    <source>
        <dbReference type="Pfam" id="PF01370"/>
    </source>
</evidence>